<feature type="region of interest" description="Disordered" evidence="1">
    <location>
        <begin position="1"/>
        <end position="21"/>
    </location>
</feature>
<comment type="caution">
    <text evidence="2">The sequence shown here is derived from an EMBL/GenBank/DDBJ whole genome shotgun (WGS) entry which is preliminary data.</text>
</comment>
<evidence type="ECO:0000256" key="1">
    <source>
        <dbReference type="SAM" id="MobiDB-lite"/>
    </source>
</evidence>
<protein>
    <submittedName>
        <fullName evidence="2">Uncharacterized protein</fullName>
    </submittedName>
</protein>
<proteinExistence type="predicted"/>
<dbReference type="EMBL" id="LAZR01038356">
    <property type="protein sequence ID" value="KKL19773.1"/>
    <property type="molecule type" value="Genomic_DNA"/>
</dbReference>
<organism evidence="2">
    <name type="scientific">marine sediment metagenome</name>
    <dbReference type="NCBI Taxonomy" id="412755"/>
    <lineage>
        <taxon>unclassified sequences</taxon>
        <taxon>metagenomes</taxon>
        <taxon>ecological metagenomes</taxon>
    </lineage>
</organism>
<evidence type="ECO:0000313" key="2">
    <source>
        <dbReference type="EMBL" id="KKL19773.1"/>
    </source>
</evidence>
<dbReference type="AlphaFoldDB" id="A0A0F9E6X5"/>
<feature type="non-terminal residue" evidence="2">
    <location>
        <position position="21"/>
    </location>
</feature>
<accession>A0A0F9E6X5</accession>
<gene>
    <name evidence="2" type="ORF">LCGC14_2462070</name>
</gene>
<reference evidence="2" key="1">
    <citation type="journal article" date="2015" name="Nature">
        <title>Complex archaea that bridge the gap between prokaryotes and eukaryotes.</title>
        <authorList>
            <person name="Spang A."/>
            <person name="Saw J.H."/>
            <person name="Jorgensen S.L."/>
            <person name="Zaremba-Niedzwiedzka K."/>
            <person name="Martijn J."/>
            <person name="Lind A.E."/>
            <person name="van Eijk R."/>
            <person name="Schleper C."/>
            <person name="Guy L."/>
            <person name="Ettema T.J."/>
        </authorList>
    </citation>
    <scope>NUCLEOTIDE SEQUENCE</scope>
</reference>
<name>A0A0F9E6X5_9ZZZZ</name>
<sequence length="21" mass="2551">MTQDQRHEVADKLQDILDEHE</sequence>